<reference evidence="2 3" key="1">
    <citation type="journal article" date="2015" name="Genome Announc.">
        <title>Expanding the biotechnology potential of lactobacilli through comparative genomics of 213 strains and associated genera.</title>
        <authorList>
            <person name="Sun Z."/>
            <person name="Harris H.M."/>
            <person name="McCann A."/>
            <person name="Guo C."/>
            <person name="Argimon S."/>
            <person name="Zhang W."/>
            <person name="Yang X."/>
            <person name="Jeffery I.B."/>
            <person name="Cooney J.C."/>
            <person name="Kagawa T.F."/>
            <person name="Liu W."/>
            <person name="Song Y."/>
            <person name="Salvetti E."/>
            <person name="Wrobel A."/>
            <person name="Rasinkangas P."/>
            <person name="Parkhill J."/>
            <person name="Rea M.C."/>
            <person name="O'Sullivan O."/>
            <person name="Ritari J."/>
            <person name="Douillard F.P."/>
            <person name="Paul Ross R."/>
            <person name="Yang R."/>
            <person name="Briner A.E."/>
            <person name="Felis G.E."/>
            <person name="de Vos W.M."/>
            <person name="Barrangou R."/>
            <person name="Klaenhammer T.R."/>
            <person name="Caufield P.W."/>
            <person name="Cui Y."/>
            <person name="Zhang H."/>
            <person name="O'Toole P.W."/>
        </authorList>
    </citation>
    <scope>NUCLEOTIDE SEQUENCE [LARGE SCALE GENOMIC DNA]</scope>
    <source>
        <strain evidence="2 3">DSM 12744</strain>
    </source>
</reference>
<dbReference type="RefSeq" id="WP_235812211.1">
    <property type="nucleotide sequence ID" value="NZ_AZEC01000003.1"/>
</dbReference>
<evidence type="ECO:0000259" key="1">
    <source>
        <dbReference type="PROSITE" id="PS50883"/>
    </source>
</evidence>
<comment type="caution">
    <text evidence="2">The sequence shown here is derived from an EMBL/GenBank/DDBJ whole genome shotgun (WGS) entry which is preliminary data.</text>
</comment>
<gene>
    <name evidence="2" type="ORF">FD09_GL001972</name>
</gene>
<dbReference type="Gene3D" id="3.20.20.450">
    <property type="entry name" value="EAL domain"/>
    <property type="match status" value="1"/>
</dbReference>
<dbReference type="PATRIC" id="fig|1423792.3.peg.1999"/>
<dbReference type="EMBL" id="AZEC01000003">
    <property type="protein sequence ID" value="KRL13938.1"/>
    <property type="molecule type" value="Genomic_DNA"/>
</dbReference>
<dbReference type="InterPro" id="IPR035919">
    <property type="entry name" value="EAL_sf"/>
</dbReference>
<dbReference type="SUPFAM" id="SSF141868">
    <property type="entry name" value="EAL domain-like"/>
    <property type="match status" value="1"/>
</dbReference>
<dbReference type="SMART" id="SM00052">
    <property type="entry name" value="EAL"/>
    <property type="match status" value="1"/>
</dbReference>
<sequence>MPKPYGIYRYFIQLQLDSVNNAVIGYELLMKQYTDEGWRPPQSFAAIPAATIASVLVATTEKVRLKVGSVSVNLNRTQMLNEEINTALIKAQSLLRPVRLNVELTEEETDIDISIAQMLPMISQYDARGMEISLDDVGTGQNQVADVKPLLPYASEMKFALQNFSVGIDDPQLQKKLIFWRDIAAAHKLRFIVEGIEDAHDDAVLDQLDVTFRQGYFYGKPTLLKVKPDDPD</sequence>
<dbReference type="STRING" id="1423792.FD09_GL001972"/>
<dbReference type="GO" id="GO:0071111">
    <property type="term" value="F:cyclic-guanylate-specific phosphodiesterase activity"/>
    <property type="evidence" value="ECO:0007669"/>
    <property type="project" value="InterPro"/>
</dbReference>
<dbReference type="Proteomes" id="UP000051330">
    <property type="component" value="Unassembled WGS sequence"/>
</dbReference>
<dbReference type="PANTHER" id="PTHR33121">
    <property type="entry name" value="CYCLIC DI-GMP PHOSPHODIESTERASE PDEF"/>
    <property type="match status" value="1"/>
</dbReference>
<name>A0A0R1N8C8_9LACO</name>
<dbReference type="PROSITE" id="PS50883">
    <property type="entry name" value="EAL"/>
    <property type="match status" value="1"/>
</dbReference>
<accession>A0A0R1N8C8</accession>
<keyword evidence="3" id="KW-1185">Reference proteome</keyword>
<evidence type="ECO:0000313" key="3">
    <source>
        <dbReference type="Proteomes" id="UP000051330"/>
    </source>
</evidence>
<dbReference type="PANTHER" id="PTHR33121:SF70">
    <property type="entry name" value="SIGNALING PROTEIN YKOW"/>
    <property type="match status" value="1"/>
</dbReference>
<proteinExistence type="predicted"/>
<dbReference type="InterPro" id="IPR001633">
    <property type="entry name" value="EAL_dom"/>
</dbReference>
<protein>
    <submittedName>
        <fullName evidence="2">C-di-GMP-specific phosphodiesterase</fullName>
    </submittedName>
</protein>
<dbReference type="Pfam" id="PF00563">
    <property type="entry name" value="EAL"/>
    <property type="match status" value="1"/>
</dbReference>
<dbReference type="InterPro" id="IPR050706">
    <property type="entry name" value="Cyclic-di-GMP_PDE-like"/>
</dbReference>
<organism evidence="2 3">
    <name type="scientific">Schleiferilactobacillus perolens DSM 12744</name>
    <dbReference type="NCBI Taxonomy" id="1423792"/>
    <lineage>
        <taxon>Bacteria</taxon>
        <taxon>Bacillati</taxon>
        <taxon>Bacillota</taxon>
        <taxon>Bacilli</taxon>
        <taxon>Lactobacillales</taxon>
        <taxon>Lactobacillaceae</taxon>
        <taxon>Schleiferilactobacillus</taxon>
    </lineage>
</organism>
<evidence type="ECO:0000313" key="2">
    <source>
        <dbReference type="EMBL" id="KRL13938.1"/>
    </source>
</evidence>
<feature type="domain" description="EAL" evidence="1">
    <location>
        <begin position="1"/>
        <end position="232"/>
    </location>
</feature>
<dbReference type="AlphaFoldDB" id="A0A0R1N8C8"/>